<evidence type="ECO:0000313" key="9">
    <source>
        <dbReference type="Proteomes" id="UP000076603"/>
    </source>
</evidence>
<sequence length="180" mass="21630">MEENINSIWNYFRSELLYYIKAKVKDEYAAEDILQEVFIKVYKNIDQLVDQSKLKLWLYKTTNNTIVDYYRIKKHNTIDLDELEDIPANEDSTENMNEEIAKCIKSMLYELPGKYEEALQLYEFKGMKHKEISEKLNISLSGSKTRIQRARNKLKETLMECCEFEYDIYGNIIEYQKRKE</sequence>
<dbReference type="STRING" id="1121326.CLMAG_17400"/>
<dbReference type="PANTHER" id="PTHR43133:SF62">
    <property type="entry name" value="RNA POLYMERASE SIGMA FACTOR SIGZ"/>
    <property type="match status" value="1"/>
</dbReference>
<protein>
    <recommendedName>
        <fullName evidence="5">RNA polymerase sigma factor SigZ</fullName>
    </recommendedName>
</protein>
<dbReference type="Pfam" id="PF04542">
    <property type="entry name" value="Sigma70_r2"/>
    <property type="match status" value="1"/>
</dbReference>
<dbReference type="GO" id="GO:0016987">
    <property type="term" value="F:sigma factor activity"/>
    <property type="evidence" value="ECO:0007669"/>
    <property type="project" value="UniProtKB-KW"/>
</dbReference>
<dbReference type="InterPro" id="IPR013324">
    <property type="entry name" value="RNA_pol_sigma_r3/r4-like"/>
</dbReference>
<evidence type="ECO:0000256" key="4">
    <source>
        <dbReference type="ARBA" id="ARBA00023163"/>
    </source>
</evidence>
<dbReference type="PATRIC" id="fig|1121326.3.peg.1722"/>
<reference evidence="8 9" key="1">
    <citation type="submission" date="2016-04" db="EMBL/GenBank/DDBJ databases">
        <title>Genome sequence of Clostridium magnum DSM 2767.</title>
        <authorList>
            <person name="Poehlein A."/>
            <person name="Uhlig R."/>
            <person name="Fischer R."/>
            <person name="Bahl H."/>
            <person name="Daniel R."/>
        </authorList>
    </citation>
    <scope>NUCLEOTIDE SEQUENCE [LARGE SCALE GENOMIC DNA]</scope>
    <source>
        <strain evidence="8 9">DSM 2767</strain>
    </source>
</reference>
<comment type="caution">
    <text evidence="8">The sequence shown here is derived from an EMBL/GenBank/DDBJ whole genome shotgun (WGS) entry which is preliminary data.</text>
</comment>
<dbReference type="Proteomes" id="UP000076603">
    <property type="component" value="Unassembled WGS sequence"/>
</dbReference>
<dbReference type="EMBL" id="LWAE01000002">
    <property type="protein sequence ID" value="KZL91934.1"/>
    <property type="molecule type" value="Genomic_DNA"/>
</dbReference>
<dbReference type="InterPro" id="IPR036388">
    <property type="entry name" value="WH-like_DNA-bd_sf"/>
</dbReference>
<dbReference type="GO" id="GO:0003677">
    <property type="term" value="F:DNA binding"/>
    <property type="evidence" value="ECO:0007669"/>
    <property type="project" value="InterPro"/>
</dbReference>
<accession>A0A162SW01</accession>
<keyword evidence="3" id="KW-0731">Sigma factor</keyword>
<name>A0A162SW01_9CLOT</name>
<dbReference type="Gene3D" id="1.10.1740.10">
    <property type="match status" value="1"/>
</dbReference>
<dbReference type="Gene3D" id="1.10.10.10">
    <property type="entry name" value="Winged helix-like DNA-binding domain superfamily/Winged helix DNA-binding domain"/>
    <property type="match status" value="1"/>
</dbReference>
<dbReference type="GO" id="GO:0006352">
    <property type="term" value="P:DNA-templated transcription initiation"/>
    <property type="evidence" value="ECO:0007669"/>
    <property type="project" value="InterPro"/>
</dbReference>
<keyword evidence="2" id="KW-0805">Transcription regulation</keyword>
<keyword evidence="9" id="KW-1185">Reference proteome</keyword>
<dbReference type="InterPro" id="IPR039425">
    <property type="entry name" value="RNA_pol_sigma-70-like"/>
</dbReference>
<keyword evidence="4" id="KW-0804">Transcription</keyword>
<dbReference type="InterPro" id="IPR014284">
    <property type="entry name" value="RNA_pol_sigma-70_dom"/>
</dbReference>
<dbReference type="NCBIfam" id="TIGR02959">
    <property type="entry name" value="SigZ"/>
    <property type="match status" value="1"/>
</dbReference>
<evidence type="ECO:0000256" key="1">
    <source>
        <dbReference type="ARBA" id="ARBA00010641"/>
    </source>
</evidence>
<evidence type="ECO:0000256" key="3">
    <source>
        <dbReference type="ARBA" id="ARBA00023082"/>
    </source>
</evidence>
<organism evidence="8 9">
    <name type="scientific">Clostridium magnum DSM 2767</name>
    <dbReference type="NCBI Taxonomy" id="1121326"/>
    <lineage>
        <taxon>Bacteria</taxon>
        <taxon>Bacillati</taxon>
        <taxon>Bacillota</taxon>
        <taxon>Clostridia</taxon>
        <taxon>Eubacteriales</taxon>
        <taxon>Clostridiaceae</taxon>
        <taxon>Clostridium</taxon>
    </lineage>
</organism>
<dbReference type="InterPro" id="IPR013325">
    <property type="entry name" value="RNA_pol_sigma_r2"/>
</dbReference>
<dbReference type="CDD" id="cd06171">
    <property type="entry name" value="Sigma70_r4"/>
    <property type="match status" value="1"/>
</dbReference>
<dbReference type="AlphaFoldDB" id="A0A162SW01"/>
<evidence type="ECO:0000256" key="5">
    <source>
        <dbReference type="NCBIfam" id="TIGR02959"/>
    </source>
</evidence>
<feature type="domain" description="RNA polymerase sigma factor 70 region 4 type 2" evidence="7">
    <location>
        <begin position="103"/>
        <end position="154"/>
    </location>
</feature>
<evidence type="ECO:0000313" key="8">
    <source>
        <dbReference type="EMBL" id="KZL91934.1"/>
    </source>
</evidence>
<comment type="similarity">
    <text evidence="1">Belongs to the sigma-70 factor family. ECF subfamily.</text>
</comment>
<feature type="domain" description="RNA polymerase sigma-70 region 2" evidence="6">
    <location>
        <begin position="12"/>
        <end position="71"/>
    </location>
</feature>
<dbReference type="InterPro" id="IPR014304">
    <property type="entry name" value="RNA_pol_sigma-Z"/>
</dbReference>
<gene>
    <name evidence="8" type="primary">sigM</name>
    <name evidence="8" type="ORF">CLMAG_17400</name>
</gene>
<evidence type="ECO:0000256" key="2">
    <source>
        <dbReference type="ARBA" id="ARBA00023015"/>
    </source>
</evidence>
<dbReference type="Pfam" id="PF08281">
    <property type="entry name" value="Sigma70_r4_2"/>
    <property type="match status" value="1"/>
</dbReference>
<dbReference type="InterPro" id="IPR013249">
    <property type="entry name" value="RNA_pol_sigma70_r4_t2"/>
</dbReference>
<evidence type="ECO:0000259" key="7">
    <source>
        <dbReference type="Pfam" id="PF08281"/>
    </source>
</evidence>
<dbReference type="PANTHER" id="PTHR43133">
    <property type="entry name" value="RNA POLYMERASE ECF-TYPE SIGMA FACTO"/>
    <property type="match status" value="1"/>
</dbReference>
<dbReference type="SUPFAM" id="SSF88946">
    <property type="entry name" value="Sigma2 domain of RNA polymerase sigma factors"/>
    <property type="match status" value="1"/>
</dbReference>
<proteinExistence type="inferred from homology"/>
<dbReference type="NCBIfam" id="TIGR02937">
    <property type="entry name" value="sigma70-ECF"/>
    <property type="match status" value="1"/>
</dbReference>
<dbReference type="SUPFAM" id="SSF88659">
    <property type="entry name" value="Sigma3 and sigma4 domains of RNA polymerase sigma factors"/>
    <property type="match status" value="1"/>
</dbReference>
<dbReference type="RefSeq" id="WP_066620918.1">
    <property type="nucleotide sequence ID" value="NZ_FQXL01000004.1"/>
</dbReference>
<dbReference type="OrthoDB" id="9795666at2"/>
<dbReference type="InterPro" id="IPR007627">
    <property type="entry name" value="RNA_pol_sigma70_r2"/>
</dbReference>
<evidence type="ECO:0000259" key="6">
    <source>
        <dbReference type="Pfam" id="PF04542"/>
    </source>
</evidence>